<dbReference type="InterPro" id="IPR010987">
    <property type="entry name" value="Glutathione-S-Trfase_C-like"/>
</dbReference>
<dbReference type="GO" id="GO:0005737">
    <property type="term" value="C:cytoplasm"/>
    <property type="evidence" value="ECO:0007669"/>
    <property type="project" value="TreeGrafter"/>
</dbReference>
<dbReference type="Proteomes" id="UP000808146">
    <property type="component" value="Unassembled WGS sequence"/>
</dbReference>
<dbReference type="Gene3D" id="1.20.1050.10">
    <property type="match status" value="1"/>
</dbReference>
<dbReference type="InterPro" id="IPR036249">
    <property type="entry name" value="Thioredoxin-like_sf"/>
</dbReference>
<dbReference type="InterPro" id="IPR040079">
    <property type="entry name" value="Glutathione_S-Trfase"/>
</dbReference>
<name>A0A9D7QLT7_9RHOO</name>
<dbReference type="PANTHER" id="PTHR43968">
    <property type="match status" value="1"/>
</dbReference>
<dbReference type="InterPro" id="IPR036282">
    <property type="entry name" value="Glutathione-S-Trfase_C_sf"/>
</dbReference>
<evidence type="ECO:0000313" key="4">
    <source>
        <dbReference type="Proteomes" id="UP000808146"/>
    </source>
</evidence>
<dbReference type="InterPro" id="IPR050983">
    <property type="entry name" value="GST_Omega/HSP26"/>
</dbReference>
<evidence type="ECO:0000259" key="1">
    <source>
        <dbReference type="PROSITE" id="PS50404"/>
    </source>
</evidence>
<dbReference type="SFLD" id="SFLDG00358">
    <property type="entry name" value="Main_(cytGST)"/>
    <property type="match status" value="1"/>
</dbReference>
<feature type="domain" description="GST N-terminal" evidence="1">
    <location>
        <begin position="1"/>
        <end position="77"/>
    </location>
</feature>
<proteinExistence type="predicted"/>
<gene>
    <name evidence="3" type="ORF">IPN75_02045</name>
</gene>
<feature type="domain" description="GST C-terminal" evidence="2">
    <location>
        <begin position="82"/>
        <end position="208"/>
    </location>
</feature>
<dbReference type="SUPFAM" id="SSF47616">
    <property type="entry name" value="GST C-terminal domain-like"/>
    <property type="match status" value="1"/>
</dbReference>
<dbReference type="Pfam" id="PF13417">
    <property type="entry name" value="GST_N_3"/>
    <property type="match status" value="1"/>
</dbReference>
<dbReference type="SFLD" id="SFLDS00019">
    <property type="entry name" value="Glutathione_Transferase_(cytos"/>
    <property type="match status" value="1"/>
</dbReference>
<evidence type="ECO:0000313" key="3">
    <source>
        <dbReference type="EMBL" id="MBK8889235.1"/>
    </source>
</evidence>
<dbReference type="EMBL" id="JADKBR010000001">
    <property type="protein sequence ID" value="MBK8889235.1"/>
    <property type="molecule type" value="Genomic_DNA"/>
</dbReference>
<accession>A0A9D7QLT7</accession>
<dbReference type="SUPFAM" id="SSF52833">
    <property type="entry name" value="Thioredoxin-like"/>
    <property type="match status" value="1"/>
</dbReference>
<dbReference type="PROSITE" id="PS50404">
    <property type="entry name" value="GST_NTER"/>
    <property type="match status" value="1"/>
</dbReference>
<comment type="caution">
    <text evidence="3">The sequence shown here is derived from an EMBL/GenBank/DDBJ whole genome shotgun (WGS) entry which is preliminary data.</text>
</comment>
<evidence type="ECO:0000259" key="2">
    <source>
        <dbReference type="PROSITE" id="PS50405"/>
    </source>
</evidence>
<reference evidence="3" key="1">
    <citation type="submission" date="2020-10" db="EMBL/GenBank/DDBJ databases">
        <title>Connecting structure to function with the recovery of over 1000 high-quality activated sludge metagenome-assembled genomes encoding full-length rRNA genes using long-read sequencing.</title>
        <authorList>
            <person name="Singleton C.M."/>
            <person name="Petriglieri F."/>
            <person name="Kristensen J.M."/>
            <person name="Kirkegaard R.H."/>
            <person name="Michaelsen T.Y."/>
            <person name="Andersen M.H."/>
            <person name="Karst S.M."/>
            <person name="Dueholm M.S."/>
            <person name="Nielsen P.H."/>
            <person name="Albertsen M."/>
        </authorList>
    </citation>
    <scope>NUCLEOTIDE SEQUENCE</scope>
    <source>
        <strain evidence="3">OdNE_18-Q3-R46-58_BAT3C.305</strain>
    </source>
</reference>
<dbReference type="CDD" id="cd00570">
    <property type="entry name" value="GST_N_family"/>
    <property type="match status" value="1"/>
</dbReference>
<dbReference type="PROSITE" id="PS50405">
    <property type="entry name" value="GST_CTER"/>
    <property type="match status" value="1"/>
</dbReference>
<protein>
    <submittedName>
        <fullName evidence="3">Glutathione S-transferase</fullName>
    </submittedName>
</protein>
<dbReference type="Pfam" id="PF13410">
    <property type="entry name" value="GST_C_2"/>
    <property type="match status" value="1"/>
</dbReference>
<dbReference type="InterPro" id="IPR004045">
    <property type="entry name" value="Glutathione_S-Trfase_N"/>
</dbReference>
<dbReference type="PANTHER" id="PTHR43968:SF6">
    <property type="entry name" value="GLUTATHIONE S-TRANSFERASE OMEGA"/>
    <property type="match status" value="1"/>
</dbReference>
<dbReference type="AlphaFoldDB" id="A0A9D7QLT7"/>
<sequence length="223" mass="24093">MLKLYGFPVSNYVNMVNLALLEKGLPFDFVLTIPDQSPEFLAKSPRGKVPCLETAQGFISEASVILEYLEEIGAGKALLPTDPYQRAQVRALMKEIELYIELPARSCFGEAFFGATLPDAIKAKARDELVAGFAALKRHGKFAPFVAGDSFTLADIVFLYSVGVATAVGQQLFGLDLLGDLPSAQALLQRLGENPHVKQLAAQRDAAMPGFIAAMRARMQGTA</sequence>
<dbReference type="Gene3D" id="3.40.30.10">
    <property type="entry name" value="Glutaredoxin"/>
    <property type="match status" value="1"/>
</dbReference>
<organism evidence="3 4">
    <name type="scientific">Candidatus Dechloromonas phosphorivorans</name>
    <dbReference type="NCBI Taxonomy" id="2899244"/>
    <lineage>
        <taxon>Bacteria</taxon>
        <taxon>Pseudomonadati</taxon>
        <taxon>Pseudomonadota</taxon>
        <taxon>Betaproteobacteria</taxon>
        <taxon>Rhodocyclales</taxon>
        <taxon>Azonexaceae</taxon>
        <taxon>Dechloromonas</taxon>
    </lineage>
</organism>